<dbReference type="InterPro" id="IPR016181">
    <property type="entry name" value="Acyl_CoA_acyltransferase"/>
</dbReference>
<dbReference type="Pfam" id="PF08218">
    <property type="entry name" value="Citrate_ly_lig"/>
    <property type="match status" value="1"/>
</dbReference>
<dbReference type="PIRSF" id="PIRSF005751">
    <property type="entry name" value="Acet_citr_lig"/>
    <property type="match status" value="1"/>
</dbReference>
<keyword evidence="5" id="KW-0614">Plasmid</keyword>
<sequence>MTDEFDFYSVDPATSAKERREIRALLGSCGLDYEEHIQVFVVCRAAGRLVACAGLESNIVKCCAIDPDLRGGALSLTLLSEVVHLAYERGHSHLFLYTRPENVSFFQGCGFYALAEVPGYVTLMENTPVGIRSYCDRLRALRPPGLRPDARIGGVVINANPFTLGHQYLVKLAAAQCDWLHLFVVSEDVSFVSYRDRYALVEEGVRGIERLTLHHGSQYMVSRATFPDYFFKEKGVVGDCCTAIDLLLFRNHIAPALGITHRFVGTEPFCETTRKYNADMKFWLQGAGSTAPAVTVIEEARTRAGGTPISASEVRRLLRSRDLDRIRALVPAPTFELLREKYLSKILPFAPDPLGHGGEPDVLAHRALAAGM</sequence>
<keyword evidence="5" id="KW-0456">Lyase</keyword>
<dbReference type="InterPro" id="IPR000182">
    <property type="entry name" value="GNAT_dom"/>
</dbReference>
<protein>
    <recommendedName>
        <fullName evidence="3">[Citrate [pro-3S]-lyase] ligase</fullName>
        <ecNumber evidence="3">6.2.1.22</ecNumber>
    </recommendedName>
</protein>
<name>A0A2R4VXK4_9PROT</name>
<dbReference type="NCBIfam" id="TIGR00125">
    <property type="entry name" value="cyt_tran_rel"/>
    <property type="match status" value="1"/>
</dbReference>
<dbReference type="GO" id="GO:0016829">
    <property type="term" value="F:lyase activity"/>
    <property type="evidence" value="ECO:0007669"/>
    <property type="project" value="UniProtKB-KW"/>
</dbReference>
<evidence type="ECO:0000313" key="6">
    <source>
        <dbReference type="Proteomes" id="UP000077405"/>
    </source>
</evidence>
<evidence type="ECO:0000256" key="1">
    <source>
        <dbReference type="ARBA" id="ARBA00022741"/>
    </source>
</evidence>
<keyword evidence="3 5" id="KW-0436">Ligase</keyword>
<evidence type="ECO:0000313" key="5">
    <source>
        <dbReference type="EMBL" id="AWB09196.1"/>
    </source>
</evidence>
<dbReference type="RefSeq" id="WP_108549437.1">
    <property type="nucleotide sequence ID" value="NZ_CP028907.1"/>
</dbReference>
<geneLocation type="plasmid" evidence="5 6">
    <name>pYZ6</name>
</geneLocation>
<dbReference type="InterPro" id="IPR005216">
    <property type="entry name" value="Citrate_lyase_ligase"/>
</dbReference>
<organism evidence="5 6">
    <name type="scientific">Azospirillum humicireducens</name>
    <dbReference type="NCBI Taxonomy" id="1226968"/>
    <lineage>
        <taxon>Bacteria</taxon>
        <taxon>Pseudomonadati</taxon>
        <taxon>Pseudomonadota</taxon>
        <taxon>Alphaproteobacteria</taxon>
        <taxon>Rhodospirillales</taxon>
        <taxon>Azospirillaceae</taxon>
        <taxon>Azospirillum</taxon>
    </lineage>
</organism>
<gene>
    <name evidence="5" type="primary">citC</name>
    <name evidence="5" type="ORF">A6A40_30035</name>
</gene>
<dbReference type="PANTHER" id="PTHR40599:SF1">
    <property type="entry name" value="[CITRATE [PRO-3S]-LYASE] LIGASE"/>
    <property type="match status" value="1"/>
</dbReference>
<dbReference type="InterPro" id="IPR004821">
    <property type="entry name" value="Cyt_trans-like"/>
</dbReference>
<dbReference type="AlphaFoldDB" id="A0A2R4VXK4"/>
<dbReference type="Gene3D" id="3.40.50.620">
    <property type="entry name" value="HUPs"/>
    <property type="match status" value="1"/>
</dbReference>
<dbReference type="KEGG" id="ahu:A6A40_30035"/>
<dbReference type="InterPro" id="IPR013166">
    <property type="entry name" value="Citrate_lyase_ligase_C"/>
</dbReference>
<dbReference type="GO" id="GO:0005524">
    <property type="term" value="F:ATP binding"/>
    <property type="evidence" value="ECO:0007669"/>
    <property type="project" value="UniProtKB-UniRule"/>
</dbReference>
<comment type="catalytic activity">
    <reaction evidence="3">
        <text>holo-[citrate lyase ACP] + acetate + ATP = acetyl-[citrate lyase ACP] + AMP + diphosphate</text>
        <dbReference type="Rhea" id="RHEA:23788"/>
        <dbReference type="Rhea" id="RHEA-COMP:10158"/>
        <dbReference type="Rhea" id="RHEA-COMP:13710"/>
        <dbReference type="ChEBI" id="CHEBI:30089"/>
        <dbReference type="ChEBI" id="CHEBI:30616"/>
        <dbReference type="ChEBI" id="CHEBI:33019"/>
        <dbReference type="ChEBI" id="CHEBI:82683"/>
        <dbReference type="ChEBI" id="CHEBI:137976"/>
        <dbReference type="ChEBI" id="CHEBI:456215"/>
        <dbReference type="EC" id="6.2.1.22"/>
    </reaction>
</comment>
<evidence type="ECO:0000259" key="4">
    <source>
        <dbReference type="PROSITE" id="PS51186"/>
    </source>
</evidence>
<accession>A0A2R4VXK4</accession>
<dbReference type="GO" id="GO:0008771">
    <property type="term" value="F:[citrate (pro-3S)-lyase] ligase activity"/>
    <property type="evidence" value="ECO:0007669"/>
    <property type="project" value="UniProtKB-EC"/>
</dbReference>
<reference evidence="5 6" key="1">
    <citation type="submission" date="2018-04" db="EMBL/GenBank/DDBJ databases">
        <title>Complete genome sequence of the nitrogen-fixing bacterium Azospirillum humicireducens type strain SgZ-5.</title>
        <authorList>
            <person name="Yu Z."/>
        </authorList>
    </citation>
    <scope>NUCLEOTIDE SEQUENCE [LARGE SCALE GENOMIC DNA]</scope>
    <source>
        <strain evidence="5 6">SgZ-5</strain>
        <plasmid evidence="5 6">pYZ6</plasmid>
    </source>
</reference>
<dbReference type="EC" id="6.2.1.22" evidence="3"/>
<keyword evidence="2 3" id="KW-0067">ATP-binding</keyword>
<dbReference type="SUPFAM" id="SSF55729">
    <property type="entry name" value="Acyl-CoA N-acyltransferases (Nat)"/>
    <property type="match status" value="1"/>
</dbReference>
<proteinExistence type="predicted"/>
<dbReference type="PANTHER" id="PTHR40599">
    <property type="entry name" value="[CITRATE [PRO-3S]-LYASE] LIGASE"/>
    <property type="match status" value="1"/>
</dbReference>
<keyword evidence="1 3" id="KW-0547">Nucleotide-binding</keyword>
<dbReference type="SUPFAM" id="SSF52374">
    <property type="entry name" value="Nucleotidylyl transferase"/>
    <property type="match status" value="1"/>
</dbReference>
<dbReference type="EMBL" id="CP028907">
    <property type="protein sequence ID" value="AWB09196.1"/>
    <property type="molecule type" value="Genomic_DNA"/>
</dbReference>
<dbReference type="GO" id="GO:0016747">
    <property type="term" value="F:acyltransferase activity, transferring groups other than amino-acyl groups"/>
    <property type="evidence" value="ECO:0007669"/>
    <property type="project" value="InterPro"/>
</dbReference>
<feature type="domain" description="N-acetyltransferase" evidence="4">
    <location>
        <begin position="1"/>
        <end position="129"/>
    </location>
</feature>
<dbReference type="InterPro" id="IPR014729">
    <property type="entry name" value="Rossmann-like_a/b/a_fold"/>
</dbReference>
<dbReference type="NCBIfam" id="TIGR00124">
    <property type="entry name" value="cit_ly_ligase"/>
    <property type="match status" value="1"/>
</dbReference>
<evidence type="ECO:0000256" key="3">
    <source>
        <dbReference type="PIRNR" id="PIRNR005751"/>
    </source>
</evidence>
<dbReference type="PROSITE" id="PS51186">
    <property type="entry name" value="GNAT"/>
    <property type="match status" value="1"/>
</dbReference>
<keyword evidence="6" id="KW-1185">Reference proteome</keyword>
<dbReference type="Gene3D" id="3.40.630.30">
    <property type="match status" value="1"/>
</dbReference>
<dbReference type="SMART" id="SM00764">
    <property type="entry name" value="Citrate_ly_lig"/>
    <property type="match status" value="1"/>
</dbReference>
<evidence type="ECO:0000256" key="2">
    <source>
        <dbReference type="ARBA" id="ARBA00022840"/>
    </source>
</evidence>
<dbReference type="OrthoDB" id="9779753at2"/>
<comment type="function">
    <text evidence="3">Acetylation of prosthetic group (2-(5''-phosphoribosyl)-3'-dephosphocoenzyme-A) of the gamma subunit of citrate lyase.</text>
</comment>
<dbReference type="Proteomes" id="UP000077405">
    <property type="component" value="Plasmid pYZ6"/>
</dbReference>